<reference evidence="6 7" key="1">
    <citation type="submission" date="2015-03" db="EMBL/GenBank/DDBJ databases">
        <title>Genome assembly of Sandaracinus amylolyticus DSM 53668.</title>
        <authorList>
            <person name="Sharma G."/>
            <person name="Subramanian S."/>
        </authorList>
    </citation>
    <scope>NUCLEOTIDE SEQUENCE [LARGE SCALE GENOMIC DNA]</scope>
    <source>
        <strain evidence="6 7">DSM 53668</strain>
    </source>
</reference>
<dbReference type="STRING" id="927083.DB32_005025"/>
<evidence type="ECO:0000313" key="7">
    <source>
        <dbReference type="Proteomes" id="UP000034883"/>
    </source>
</evidence>
<evidence type="ECO:0000256" key="2">
    <source>
        <dbReference type="HAMAP-Rule" id="MF_02087"/>
    </source>
</evidence>
<dbReference type="GO" id="GO:0030170">
    <property type="term" value="F:pyridoxal phosphate binding"/>
    <property type="evidence" value="ECO:0007669"/>
    <property type="project" value="UniProtKB-UniRule"/>
</dbReference>
<keyword evidence="1 2" id="KW-0663">Pyridoxal phosphate</keyword>
<dbReference type="EMBL" id="CP011125">
    <property type="protein sequence ID" value="AKF07876.1"/>
    <property type="molecule type" value="Genomic_DNA"/>
</dbReference>
<dbReference type="Pfam" id="PF01168">
    <property type="entry name" value="Ala_racemase_N"/>
    <property type="match status" value="1"/>
</dbReference>
<feature type="modified residue" description="N6-(pyridoxal phosphate)lysine" evidence="2 3">
    <location>
        <position position="42"/>
    </location>
</feature>
<keyword evidence="7" id="KW-1185">Reference proteome</keyword>
<evidence type="ECO:0000256" key="1">
    <source>
        <dbReference type="ARBA" id="ARBA00022898"/>
    </source>
</evidence>
<comment type="similarity">
    <text evidence="2 4">Belongs to the pyridoxal phosphate-binding protein YggS/PROSC family.</text>
</comment>
<dbReference type="InterPro" id="IPR001608">
    <property type="entry name" value="Ala_racemase_N"/>
</dbReference>
<evidence type="ECO:0000256" key="3">
    <source>
        <dbReference type="PIRSR" id="PIRSR004848-1"/>
    </source>
</evidence>
<comment type="cofactor">
    <cofactor evidence="3">
        <name>pyridoxal 5'-phosphate</name>
        <dbReference type="ChEBI" id="CHEBI:597326"/>
    </cofactor>
</comment>
<dbReference type="KEGG" id="samy:DB32_005025"/>
<dbReference type="PROSITE" id="PS01211">
    <property type="entry name" value="UPF0001"/>
    <property type="match status" value="1"/>
</dbReference>
<comment type="function">
    <text evidence="2">Pyridoxal 5'-phosphate (PLP)-binding protein, which is involved in PLP homeostasis.</text>
</comment>
<protein>
    <recommendedName>
        <fullName evidence="2">Pyridoxal phosphate homeostasis protein</fullName>
        <shortName evidence="2">PLP homeostasis protein</shortName>
    </recommendedName>
</protein>
<dbReference type="AlphaFoldDB" id="A0A0F6YJB7"/>
<dbReference type="PIRSF" id="PIRSF004848">
    <property type="entry name" value="YBL036c_PLPDEIII"/>
    <property type="match status" value="1"/>
</dbReference>
<dbReference type="NCBIfam" id="TIGR00044">
    <property type="entry name" value="YggS family pyridoxal phosphate-dependent enzyme"/>
    <property type="match status" value="1"/>
</dbReference>
<dbReference type="HAMAP" id="MF_02087">
    <property type="entry name" value="PLP_homeostasis"/>
    <property type="match status" value="1"/>
</dbReference>
<dbReference type="FunFam" id="3.20.20.10:FF:000018">
    <property type="entry name" value="Pyridoxal phosphate homeostasis protein"/>
    <property type="match status" value="1"/>
</dbReference>
<evidence type="ECO:0000259" key="5">
    <source>
        <dbReference type="Pfam" id="PF01168"/>
    </source>
</evidence>
<dbReference type="Gene3D" id="3.20.20.10">
    <property type="entry name" value="Alanine racemase"/>
    <property type="match status" value="1"/>
</dbReference>
<dbReference type="PANTHER" id="PTHR10146:SF14">
    <property type="entry name" value="PYRIDOXAL PHOSPHATE HOMEOSTASIS PROTEIN"/>
    <property type="match status" value="1"/>
</dbReference>
<feature type="domain" description="Alanine racemase N-terminal" evidence="5">
    <location>
        <begin position="14"/>
        <end position="226"/>
    </location>
</feature>
<dbReference type="InterPro" id="IPR011078">
    <property type="entry name" value="PyrdxlP_homeostasis"/>
</dbReference>
<proteinExistence type="inferred from homology"/>
<name>A0A0F6YJB7_9BACT</name>
<accession>A0A0F6YJB7</accession>
<dbReference type="SUPFAM" id="SSF51419">
    <property type="entry name" value="PLP-binding barrel"/>
    <property type="match status" value="1"/>
</dbReference>
<gene>
    <name evidence="6" type="ORF">DB32_005025</name>
</gene>
<dbReference type="CDD" id="cd00635">
    <property type="entry name" value="PLPDE_III_YBL036c_like"/>
    <property type="match status" value="1"/>
</dbReference>
<sequence>MAGDRAMSDVAARLAAVRARIDAACARCGRDPASVALVAVSKTQGADAVRAAYDAGQRVFGENYVQELVEKARALEDLTELRWHFIGHLQRNKAKDVASVARCVETVDSVRLVEAIAKRVDASTPLEVMLQVNVGGEAQKSGCTPAELPALIDAVRATPLVLRGLMTVPPLGQEPEASRPHFRALRELAQQHGLRELSMGMSADLEVAIEEGATIVRVGTAIFGARA</sequence>
<evidence type="ECO:0000256" key="4">
    <source>
        <dbReference type="RuleBase" id="RU004514"/>
    </source>
</evidence>
<evidence type="ECO:0000313" key="6">
    <source>
        <dbReference type="EMBL" id="AKF07876.1"/>
    </source>
</evidence>
<dbReference type="PANTHER" id="PTHR10146">
    <property type="entry name" value="PROLINE SYNTHETASE CO-TRANSCRIBED BACTERIAL HOMOLOG PROTEIN"/>
    <property type="match status" value="1"/>
</dbReference>
<dbReference type="Proteomes" id="UP000034883">
    <property type="component" value="Chromosome"/>
</dbReference>
<dbReference type="InterPro" id="IPR029066">
    <property type="entry name" value="PLP-binding_barrel"/>
</dbReference>
<organism evidence="6 7">
    <name type="scientific">Sandaracinus amylolyticus</name>
    <dbReference type="NCBI Taxonomy" id="927083"/>
    <lineage>
        <taxon>Bacteria</taxon>
        <taxon>Pseudomonadati</taxon>
        <taxon>Myxococcota</taxon>
        <taxon>Polyangia</taxon>
        <taxon>Polyangiales</taxon>
        <taxon>Sandaracinaceae</taxon>
        <taxon>Sandaracinus</taxon>
    </lineage>
</organism>